<dbReference type="Pfam" id="PF09626">
    <property type="entry name" value="DHC"/>
    <property type="match status" value="1"/>
</dbReference>
<accession>A0ABW5C8I5</accession>
<evidence type="ECO:0000313" key="3">
    <source>
        <dbReference type="Proteomes" id="UP001597296"/>
    </source>
</evidence>
<feature type="signal peptide" evidence="1">
    <location>
        <begin position="1"/>
        <end position="20"/>
    </location>
</feature>
<proteinExistence type="predicted"/>
<organism evidence="2 3">
    <name type="scientific">Phaeospirillum tilakii</name>
    <dbReference type="NCBI Taxonomy" id="741673"/>
    <lineage>
        <taxon>Bacteria</taxon>
        <taxon>Pseudomonadati</taxon>
        <taxon>Pseudomonadota</taxon>
        <taxon>Alphaproteobacteria</taxon>
        <taxon>Rhodospirillales</taxon>
        <taxon>Rhodospirillaceae</taxon>
        <taxon>Phaeospirillum</taxon>
    </lineage>
</organism>
<evidence type="ECO:0000313" key="2">
    <source>
        <dbReference type="EMBL" id="MFD2233629.1"/>
    </source>
</evidence>
<dbReference type="Proteomes" id="UP001597296">
    <property type="component" value="Unassembled WGS sequence"/>
</dbReference>
<reference evidence="3" key="1">
    <citation type="journal article" date="2019" name="Int. J. Syst. Evol. Microbiol.">
        <title>The Global Catalogue of Microorganisms (GCM) 10K type strain sequencing project: providing services to taxonomists for standard genome sequencing and annotation.</title>
        <authorList>
            <consortium name="The Broad Institute Genomics Platform"/>
            <consortium name="The Broad Institute Genome Sequencing Center for Infectious Disease"/>
            <person name="Wu L."/>
            <person name="Ma J."/>
        </authorList>
    </citation>
    <scope>NUCLEOTIDE SEQUENCE [LARGE SCALE GENOMIC DNA]</scope>
    <source>
        <strain evidence="3">KCTC 15012</strain>
    </source>
</reference>
<dbReference type="RefSeq" id="WP_377315453.1">
    <property type="nucleotide sequence ID" value="NZ_JBHUIY010000011.1"/>
</dbReference>
<protein>
    <submittedName>
        <fullName evidence="2">Cytochrome C</fullName>
    </submittedName>
</protein>
<name>A0ABW5C8I5_9PROT</name>
<gene>
    <name evidence="2" type="ORF">ACFSNB_07420</name>
</gene>
<comment type="caution">
    <text evidence="2">The sequence shown here is derived from an EMBL/GenBank/DDBJ whole genome shotgun (WGS) entry which is preliminary data.</text>
</comment>
<sequence>MRPLLLLTGLTLLLAPPALADQVAPVTDPDTRARCGECHMAFQPAFLPARSWERIMDTLSDHYGDRVTLKPEQAAHIRAVLVAGAADRAGGKVARRVMARVDPAGTPLRLTENPDFLRRHDFPAREWARPEVKVKSNCPACHRRAEAGDYEED</sequence>
<keyword evidence="3" id="KW-1185">Reference proteome</keyword>
<evidence type="ECO:0000256" key="1">
    <source>
        <dbReference type="SAM" id="SignalP"/>
    </source>
</evidence>
<dbReference type="InterPro" id="IPR018588">
    <property type="entry name" value="Dihaem_cytochrome-c"/>
</dbReference>
<keyword evidence="1" id="KW-0732">Signal</keyword>
<feature type="chain" id="PRO_5046676306" evidence="1">
    <location>
        <begin position="21"/>
        <end position="153"/>
    </location>
</feature>
<dbReference type="EMBL" id="JBHUIY010000011">
    <property type="protein sequence ID" value="MFD2233629.1"/>
    <property type="molecule type" value="Genomic_DNA"/>
</dbReference>